<dbReference type="AlphaFoldDB" id="A4BVT4"/>
<dbReference type="InterPro" id="IPR038476">
    <property type="entry name" value="UvrC_RNase_H_dom_sf"/>
</dbReference>
<evidence type="ECO:0000259" key="14">
    <source>
        <dbReference type="PROSITE" id="PS50151"/>
    </source>
</evidence>
<evidence type="ECO:0000256" key="2">
    <source>
        <dbReference type="ARBA" id="ARBA00022490"/>
    </source>
</evidence>
<dbReference type="Pfam" id="PF14520">
    <property type="entry name" value="HHH_5"/>
    <property type="match status" value="1"/>
</dbReference>
<gene>
    <name evidence="13" type="primary">uvrC</name>
    <name evidence="17" type="ORF">NB231_01574</name>
</gene>
<dbReference type="InterPro" id="IPR001943">
    <property type="entry name" value="UVR_dom"/>
</dbReference>
<keyword evidence="2 13" id="KW-0963">Cytoplasm</keyword>
<dbReference type="InterPro" id="IPR003583">
    <property type="entry name" value="Hlx-hairpin-Hlx_DNA-bd_motif"/>
</dbReference>
<dbReference type="InterPro" id="IPR001162">
    <property type="entry name" value="UvrC_RNase_H_dom"/>
</dbReference>
<keyword evidence="3 13" id="KW-0227">DNA damage</keyword>
<dbReference type="NCBIfam" id="TIGR00194">
    <property type="entry name" value="uvrC"/>
    <property type="match status" value="1"/>
</dbReference>
<dbReference type="PANTHER" id="PTHR30562">
    <property type="entry name" value="UVRC/OXIDOREDUCTASE"/>
    <property type="match status" value="1"/>
</dbReference>
<dbReference type="GO" id="GO:0009380">
    <property type="term" value="C:excinuclease repair complex"/>
    <property type="evidence" value="ECO:0007669"/>
    <property type="project" value="InterPro"/>
</dbReference>
<keyword evidence="6 13" id="KW-0234">DNA repair</keyword>
<dbReference type="FunFam" id="3.30.420.340:FF:000001">
    <property type="entry name" value="UvrABC system protein C"/>
    <property type="match status" value="1"/>
</dbReference>
<dbReference type="FunFam" id="4.10.860.10:FF:000002">
    <property type="entry name" value="UvrABC system protein C"/>
    <property type="match status" value="1"/>
</dbReference>
<dbReference type="InterPro" id="IPR035901">
    <property type="entry name" value="GIY-YIG_endonuc_sf"/>
</dbReference>
<evidence type="ECO:0000256" key="4">
    <source>
        <dbReference type="ARBA" id="ARBA00022769"/>
    </source>
</evidence>
<dbReference type="GO" id="GO:0005737">
    <property type="term" value="C:cytoplasm"/>
    <property type="evidence" value="ECO:0007669"/>
    <property type="project" value="UniProtKB-SubCell"/>
</dbReference>
<evidence type="ECO:0000256" key="1">
    <source>
        <dbReference type="ARBA" id="ARBA00004496"/>
    </source>
</evidence>
<dbReference type="PROSITE" id="PS50164">
    <property type="entry name" value="GIY_YIG"/>
    <property type="match status" value="1"/>
</dbReference>
<dbReference type="InterPro" id="IPR004791">
    <property type="entry name" value="UvrC"/>
</dbReference>
<dbReference type="SUPFAM" id="SSF82771">
    <property type="entry name" value="GIY-YIG endonuclease"/>
    <property type="match status" value="1"/>
</dbReference>
<dbReference type="PROSITE" id="PS50165">
    <property type="entry name" value="UVRC"/>
    <property type="match status" value="1"/>
</dbReference>
<dbReference type="GO" id="GO:0009432">
    <property type="term" value="P:SOS response"/>
    <property type="evidence" value="ECO:0007669"/>
    <property type="project" value="UniProtKB-UniRule"/>
</dbReference>
<dbReference type="Pfam" id="PF08459">
    <property type="entry name" value="UvrC_RNaseH_dom"/>
    <property type="match status" value="1"/>
</dbReference>
<comment type="subunit">
    <text evidence="10 13">Interacts with UvrB in an incision complex.</text>
</comment>
<dbReference type="Pfam" id="PF22920">
    <property type="entry name" value="UvrC_RNaseH"/>
    <property type="match status" value="1"/>
</dbReference>
<comment type="function">
    <text evidence="8 13">The UvrABC repair system catalyzes the recognition and processing of DNA lesions. UvrC both incises the 5' and 3' sides of the lesion. The N-terminal half is responsible for the 3' incision and the C-terminal half is responsible for the 5' incision.</text>
</comment>
<evidence type="ECO:0000313" key="18">
    <source>
        <dbReference type="Proteomes" id="UP000003374"/>
    </source>
</evidence>
<dbReference type="InterPro" id="IPR000305">
    <property type="entry name" value="GIY-YIG_endonuc"/>
</dbReference>
<dbReference type="Pfam" id="PF02151">
    <property type="entry name" value="UVR"/>
    <property type="match status" value="1"/>
</dbReference>
<evidence type="ECO:0000256" key="9">
    <source>
        <dbReference type="ARBA" id="ARBA00061531"/>
    </source>
</evidence>
<reference evidence="17 18" key="1">
    <citation type="submission" date="2006-02" db="EMBL/GenBank/DDBJ databases">
        <authorList>
            <person name="Waterbury J."/>
            <person name="Ferriera S."/>
            <person name="Johnson J."/>
            <person name="Kravitz S."/>
            <person name="Halpern A."/>
            <person name="Remington K."/>
            <person name="Beeson K."/>
            <person name="Tran B."/>
            <person name="Rogers Y.-H."/>
            <person name="Friedman R."/>
            <person name="Venter J.C."/>
        </authorList>
    </citation>
    <scope>NUCLEOTIDE SEQUENCE [LARGE SCALE GENOMIC DNA]</scope>
    <source>
        <strain evidence="17 18">Nb-231</strain>
    </source>
</reference>
<dbReference type="CDD" id="cd10434">
    <property type="entry name" value="GIY-YIG_UvrC_Cho"/>
    <property type="match status" value="1"/>
</dbReference>
<accession>A4BVT4</accession>
<evidence type="ECO:0000259" key="16">
    <source>
        <dbReference type="PROSITE" id="PS50165"/>
    </source>
</evidence>
<dbReference type="Proteomes" id="UP000003374">
    <property type="component" value="Unassembled WGS sequence"/>
</dbReference>
<dbReference type="GO" id="GO:0003677">
    <property type="term" value="F:DNA binding"/>
    <property type="evidence" value="ECO:0007669"/>
    <property type="project" value="UniProtKB-UniRule"/>
</dbReference>
<evidence type="ECO:0000259" key="15">
    <source>
        <dbReference type="PROSITE" id="PS50164"/>
    </source>
</evidence>
<sequence length="606" mass="68983">MNAANVFDSKALLATLPQRPGVYRMLDGAGKVIYVGKARKLKHRVSSYFTRTMHDAKTRAMLAQVHDVQITLTHTEAEALLLENNLIKELRPRYNVLLRDDKSYPYIFLSKQQHFPRLAFHRGPRKPPGRYFGPFPSAGAVRQTLNHLKKVFPLRQCRDSFFNNRSRPCLQYQIKRCTAPCVGYISEEAYAVDVRHVELFLEGHRNQVIDELVQRMEGASEALEYEQAARLRDRISALRRIQERQYVAGARGDVDVIACLAHSELICIQVFMIRDGRNLGNQTFFPRIPEGTSEAEALYAFIARHYLGRDIPMELLVSHDFEDRALLEEALARDAGHRVRIQWRLRGERRRWLEMAASNARHALTAQIATRAGMERRFEELQLALDLDGMPERIECFDISHTQGEATVASCVVFNRAGPLKSDYRRFNVAGIERGDDYAALRQALERRYTRLKRGEAPIPDILLIDGGRGQLKQAQIVLRELQVEDVQLIGIAKGPRRRAGEETLFIAGRPGVLQLAPDSPALHLLQHVRDEAHRFAITGHRVRRGRKRTTSMLEEIPGLGPKRRQSLLKQLGGLHGVRRAGIEDLARVPGISQALAERIYQTLHG</sequence>
<dbReference type="InterPro" id="IPR050066">
    <property type="entry name" value="UvrABC_protein_C"/>
</dbReference>
<evidence type="ECO:0000256" key="8">
    <source>
        <dbReference type="ARBA" id="ARBA00059452"/>
    </source>
</evidence>
<dbReference type="Gene3D" id="3.40.1440.10">
    <property type="entry name" value="GIY-YIG endonuclease"/>
    <property type="match status" value="1"/>
</dbReference>
<protein>
    <recommendedName>
        <fullName evidence="11 13">UvrABC system protein C</fullName>
        <shortName evidence="13">Protein UvrC</shortName>
    </recommendedName>
    <alternativeName>
        <fullName evidence="12 13">Excinuclease ABC subunit C</fullName>
    </alternativeName>
</protein>
<proteinExistence type="inferred from homology"/>
<dbReference type="SUPFAM" id="SSF46600">
    <property type="entry name" value="C-terminal UvrC-binding domain of UvrB"/>
    <property type="match status" value="1"/>
</dbReference>
<evidence type="ECO:0000256" key="12">
    <source>
        <dbReference type="ARBA" id="ARBA00077138"/>
    </source>
</evidence>
<evidence type="ECO:0000256" key="6">
    <source>
        <dbReference type="ARBA" id="ARBA00023204"/>
    </source>
</evidence>
<evidence type="ECO:0000256" key="3">
    <source>
        <dbReference type="ARBA" id="ARBA00022763"/>
    </source>
</evidence>
<dbReference type="InterPro" id="IPR036876">
    <property type="entry name" value="UVR_dom_sf"/>
</dbReference>
<dbReference type="InterPro" id="IPR047296">
    <property type="entry name" value="GIY-YIG_UvrC_Cho"/>
</dbReference>
<organism evidence="17 18">
    <name type="scientific">Nitrococcus mobilis Nb-231</name>
    <dbReference type="NCBI Taxonomy" id="314278"/>
    <lineage>
        <taxon>Bacteria</taxon>
        <taxon>Pseudomonadati</taxon>
        <taxon>Pseudomonadota</taxon>
        <taxon>Gammaproteobacteria</taxon>
        <taxon>Chromatiales</taxon>
        <taxon>Ectothiorhodospiraceae</taxon>
        <taxon>Nitrococcus</taxon>
    </lineage>
</organism>
<dbReference type="Gene3D" id="4.10.860.10">
    <property type="entry name" value="UVR domain"/>
    <property type="match status" value="1"/>
</dbReference>
<dbReference type="NCBIfam" id="NF001824">
    <property type="entry name" value="PRK00558.1-5"/>
    <property type="match status" value="1"/>
</dbReference>
<dbReference type="Gene3D" id="3.30.420.340">
    <property type="entry name" value="UvrC, RNAse H endonuclease domain"/>
    <property type="match status" value="1"/>
</dbReference>
<comment type="caution">
    <text evidence="17">The sequence shown here is derived from an EMBL/GenBank/DDBJ whole genome shotgun (WGS) entry which is preliminary data.</text>
</comment>
<dbReference type="PROSITE" id="PS50151">
    <property type="entry name" value="UVR"/>
    <property type="match status" value="1"/>
</dbReference>
<comment type="similarity">
    <text evidence="9 13">Belongs to the UvrC family.</text>
</comment>
<dbReference type="HAMAP" id="MF_00203">
    <property type="entry name" value="UvrC"/>
    <property type="match status" value="1"/>
</dbReference>
<dbReference type="Pfam" id="PF01541">
    <property type="entry name" value="GIY-YIG"/>
    <property type="match status" value="1"/>
</dbReference>
<keyword evidence="7 13" id="KW-0742">SOS response</keyword>
<evidence type="ECO:0000256" key="7">
    <source>
        <dbReference type="ARBA" id="ARBA00023236"/>
    </source>
</evidence>
<keyword evidence="4 13" id="KW-0228">DNA excision</keyword>
<dbReference type="FunFam" id="3.40.1440.10:FF:000001">
    <property type="entry name" value="UvrABC system protein C"/>
    <property type="match status" value="1"/>
</dbReference>
<feature type="domain" description="UvrC family homology region profile" evidence="16">
    <location>
        <begin position="256"/>
        <end position="479"/>
    </location>
</feature>
<dbReference type="Gene3D" id="1.10.150.20">
    <property type="entry name" value="5' to 3' exonuclease, C-terminal subdomain"/>
    <property type="match status" value="1"/>
</dbReference>
<dbReference type="PANTHER" id="PTHR30562:SF1">
    <property type="entry name" value="UVRABC SYSTEM PROTEIN C"/>
    <property type="match status" value="1"/>
</dbReference>
<dbReference type="EMBL" id="AAOF01000032">
    <property type="protein sequence ID" value="EAR20173.1"/>
    <property type="molecule type" value="Genomic_DNA"/>
</dbReference>
<dbReference type="SUPFAM" id="SSF47781">
    <property type="entry name" value="RuvA domain 2-like"/>
    <property type="match status" value="1"/>
</dbReference>
<keyword evidence="18" id="KW-1185">Reference proteome</keyword>
<feature type="domain" description="GIY-YIG" evidence="15">
    <location>
        <begin position="18"/>
        <end position="96"/>
    </location>
</feature>
<dbReference type="SMART" id="SM00465">
    <property type="entry name" value="GIYc"/>
    <property type="match status" value="1"/>
</dbReference>
<dbReference type="HOGENOM" id="CLU_014841_3_0_6"/>
<dbReference type="STRING" id="314278.NB231_01574"/>
<name>A4BVT4_9GAMM</name>
<feature type="domain" description="UVR" evidence="14">
    <location>
        <begin position="206"/>
        <end position="241"/>
    </location>
</feature>
<dbReference type="InterPro" id="IPR010994">
    <property type="entry name" value="RuvA_2-like"/>
</dbReference>
<dbReference type="OrthoDB" id="9804933at2"/>
<evidence type="ECO:0000313" key="17">
    <source>
        <dbReference type="EMBL" id="EAR20173.1"/>
    </source>
</evidence>
<evidence type="ECO:0000256" key="5">
    <source>
        <dbReference type="ARBA" id="ARBA00022881"/>
    </source>
</evidence>
<dbReference type="GO" id="GO:0009381">
    <property type="term" value="F:excinuclease ABC activity"/>
    <property type="evidence" value="ECO:0007669"/>
    <property type="project" value="UniProtKB-UniRule"/>
</dbReference>
<comment type="subcellular location">
    <subcellularLocation>
        <location evidence="1 13">Cytoplasm</location>
    </subcellularLocation>
</comment>
<keyword evidence="5 13" id="KW-0267">Excision nuclease</keyword>
<evidence type="ECO:0000256" key="13">
    <source>
        <dbReference type="HAMAP-Rule" id="MF_00203"/>
    </source>
</evidence>
<evidence type="ECO:0000256" key="10">
    <source>
        <dbReference type="ARBA" id="ARBA00062841"/>
    </source>
</evidence>
<dbReference type="SMART" id="SM00278">
    <property type="entry name" value="HhH1"/>
    <property type="match status" value="2"/>
</dbReference>
<dbReference type="GO" id="GO:0006289">
    <property type="term" value="P:nucleotide-excision repair"/>
    <property type="evidence" value="ECO:0007669"/>
    <property type="project" value="UniProtKB-UniRule"/>
</dbReference>
<evidence type="ECO:0000256" key="11">
    <source>
        <dbReference type="ARBA" id="ARBA00067419"/>
    </source>
</evidence>
<dbReference type="FunFam" id="1.10.150.20:FF:000005">
    <property type="entry name" value="UvrABC system protein C"/>
    <property type="match status" value="1"/>
</dbReference>
<dbReference type="RefSeq" id="WP_004999195.1">
    <property type="nucleotide sequence ID" value="NZ_CH672427.1"/>
</dbReference>
<dbReference type="eggNOG" id="COG0322">
    <property type="taxonomic scope" value="Bacteria"/>
</dbReference>